<dbReference type="EMBL" id="JAUFRC010000001">
    <property type="protein sequence ID" value="MDN3712081.1"/>
    <property type="molecule type" value="Genomic_DNA"/>
</dbReference>
<dbReference type="RefSeq" id="WP_377787211.1">
    <property type="nucleotide sequence ID" value="NZ_JBHUOC010000001.1"/>
</dbReference>
<comment type="caution">
    <text evidence="2">The sequence shown here is derived from an EMBL/GenBank/DDBJ whole genome shotgun (WGS) entry which is preliminary data.</text>
</comment>
<evidence type="ECO:0008006" key="4">
    <source>
        <dbReference type="Google" id="ProtNLM"/>
    </source>
</evidence>
<name>A0ABT8D728_9RHOB</name>
<accession>A0ABT8D728</accession>
<evidence type="ECO:0000256" key="1">
    <source>
        <dbReference type="SAM" id="Coils"/>
    </source>
</evidence>
<evidence type="ECO:0000313" key="3">
    <source>
        <dbReference type="Proteomes" id="UP001243846"/>
    </source>
</evidence>
<feature type="coiled-coil region" evidence="1">
    <location>
        <begin position="24"/>
        <end position="51"/>
    </location>
</feature>
<dbReference type="Proteomes" id="UP001243846">
    <property type="component" value="Unassembled WGS sequence"/>
</dbReference>
<evidence type="ECO:0000313" key="2">
    <source>
        <dbReference type="EMBL" id="MDN3712081.1"/>
    </source>
</evidence>
<protein>
    <recommendedName>
        <fullName evidence="4">Secreted protein</fullName>
    </recommendedName>
</protein>
<keyword evidence="3" id="KW-1185">Reference proteome</keyword>
<keyword evidence="1" id="KW-0175">Coiled coil</keyword>
<gene>
    <name evidence="2" type="ORF">QWZ10_10255</name>
</gene>
<sequence length="78" mass="8470">MALMLAACAPPTATVADFNGDSVKIQTNQMASNAEEAKANAQTEADRVCQKGHRKRAEYASTRALPNYINEHLFLCLS</sequence>
<organism evidence="2 3">
    <name type="scientific">Paracoccus cavernae</name>
    <dbReference type="NCBI Taxonomy" id="1571207"/>
    <lineage>
        <taxon>Bacteria</taxon>
        <taxon>Pseudomonadati</taxon>
        <taxon>Pseudomonadota</taxon>
        <taxon>Alphaproteobacteria</taxon>
        <taxon>Rhodobacterales</taxon>
        <taxon>Paracoccaceae</taxon>
        <taxon>Paracoccus</taxon>
    </lineage>
</organism>
<proteinExistence type="predicted"/>
<reference evidence="3" key="1">
    <citation type="journal article" date="2019" name="Int. J. Syst. Evol. Microbiol.">
        <title>The Global Catalogue of Microorganisms (GCM) 10K type strain sequencing project: providing services to taxonomists for standard genome sequencing and annotation.</title>
        <authorList>
            <consortium name="The Broad Institute Genomics Platform"/>
            <consortium name="The Broad Institute Genome Sequencing Center for Infectious Disease"/>
            <person name="Wu L."/>
            <person name="Ma J."/>
        </authorList>
    </citation>
    <scope>NUCLEOTIDE SEQUENCE [LARGE SCALE GENOMIC DNA]</scope>
    <source>
        <strain evidence="3">CECT 8482</strain>
    </source>
</reference>